<keyword evidence="1" id="KW-1185">Reference proteome</keyword>
<dbReference type="Proteomes" id="UP000515140">
    <property type="component" value="Unplaced"/>
</dbReference>
<dbReference type="PANTHER" id="PTHR31393:SF2">
    <property type="entry name" value="CHROMOSOME 7 OPEN READING FRAME 31"/>
    <property type="match status" value="1"/>
</dbReference>
<dbReference type="FunCoup" id="A0A6P5KSW9">
    <property type="interactions" value="97"/>
</dbReference>
<dbReference type="GeneID" id="110213017"/>
<evidence type="ECO:0000313" key="1">
    <source>
        <dbReference type="Proteomes" id="UP000515140"/>
    </source>
</evidence>
<sequence>MQVCHDLPYYYRQLEGSDILSKTIAANEIHTPLQIPARITASEDRGVPIRQFYHLTQNKKSDLYDNDSLLPKPLHTAAEPLCMGFPVGHPYQTHISRCAMFPSFTSPKDVNTSLATSVQQPFPSTMPTAPYKTTVLKKTKGNPYRHENLDFPSDSRKKALHWPGQHVYYNFPKHIHKTTQMFYPKPPKLLAPNSTLSTVDPLFSLREANIQRNLERSHWITSYTHDFTGSGPVNSLELDDFHEKEVATLTGQIGFDPPPQEQSHPEFLPTRPLEGRIARISQGRRPQDSLVIAQRLPLCPQCTPSVLCTVRSVVPGHAEMMLVKGSTPAGPVARKNPISEIEEMIRNRVIAPSPYASPPRCKTKEDTYDFSKIYEPNPYSKITDTYRNDALYWRQLSIGPASQMWAKPEDFLCYENTKPSRLDLYIVWHNPVGLSKPSLLPELADQKPPFSPCHRFINKPQEHPQIPDEGSQGDKNPFLTWLPNAGLARPQTCLLDLQDSFSKTDARRHFQESIVGDHKDLRDSEHLGMRHNFYNYNAYYFFN</sequence>
<organism evidence="1 2">
    <name type="scientific">Phascolarctos cinereus</name>
    <name type="common">Koala</name>
    <dbReference type="NCBI Taxonomy" id="38626"/>
    <lineage>
        <taxon>Eukaryota</taxon>
        <taxon>Metazoa</taxon>
        <taxon>Chordata</taxon>
        <taxon>Craniata</taxon>
        <taxon>Vertebrata</taxon>
        <taxon>Euteleostomi</taxon>
        <taxon>Mammalia</taxon>
        <taxon>Metatheria</taxon>
        <taxon>Diprotodontia</taxon>
        <taxon>Phascolarctidae</taxon>
        <taxon>Phascolarctos</taxon>
    </lineage>
</organism>
<dbReference type="Pfam" id="PF15093">
    <property type="entry name" value="SPMIP4-like"/>
    <property type="match status" value="1"/>
</dbReference>
<gene>
    <name evidence="2" type="primary">CUNH7orf31</name>
</gene>
<name>A0A6P5KSW9_PHACI</name>
<dbReference type="AlphaFoldDB" id="A0A6P5KSW9"/>
<proteinExistence type="predicted"/>
<dbReference type="CTD" id="136895"/>
<dbReference type="GO" id="GO:0005813">
    <property type="term" value="C:centrosome"/>
    <property type="evidence" value="ECO:0007669"/>
    <property type="project" value="TreeGrafter"/>
</dbReference>
<dbReference type="InParanoid" id="A0A6P5KSW9"/>
<dbReference type="InterPro" id="IPR027886">
    <property type="entry name" value="SPMIP4"/>
</dbReference>
<evidence type="ECO:0000313" key="2">
    <source>
        <dbReference type="RefSeq" id="XP_020848860.1"/>
    </source>
</evidence>
<reference evidence="2" key="1">
    <citation type="submission" date="2025-08" db="UniProtKB">
        <authorList>
            <consortium name="RefSeq"/>
        </authorList>
    </citation>
    <scope>IDENTIFICATION</scope>
    <source>
        <tissue evidence="2">Spleen</tissue>
    </source>
</reference>
<protein>
    <submittedName>
        <fullName evidence="2">Uncharacterized protein C7orf31 homolog</fullName>
    </submittedName>
</protein>
<dbReference type="RefSeq" id="XP_020848860.1">
    <property type="nucleotide sequence ID" value="XM_020993201.1"/>
</dbReference>
<dbReference type="PANTHER" id="PTHR31393">
    <property type="entry name" value="C5ORF31"/>
    <property type="match status" value="1"/>
</dbReference>
<accession>A0A6P5KSW9</accession>
<dbReference type="KEGG" id="pcw:110213017"/>